<feature type="transmembrane region" description="Helical" evidence="1">
    <location>
        <begin position="21"/>
        <end position="38"/>
    </location>
</feature>
<keyword evidence="1" id="KW-1133">Transmembrane helix</keyword>
<evidence type="ECO:0000313" key="2">
    <source>
        <dbReference type="EMBL" id="SPX11075.1"/>
    </source>
</evidence>
<name>A0A2X1NFP0_ECOLX</name>
<sequence length="112" mass="12707">MTDPLSTVLSHLTNLVSFRSSLRLLIIAGSIIGCWVLVEPKLGQFKIPNELSITLITIIGFSLGALLSSILFGIVDLFIRFTKEKLIVRQNKLALDKKEEEKRRMILKKYSY</sequence>
<evidence type="ECO:0000256" key="1">
    <source>
        <dbReference type="SAM" id="Phobius"/>
    </source>
</evidence>
<evidence type="ECO:0000313" key="3">
    <source>
        <dbReference type="Proteomes" id="UP000250780"/>
    </source>
</evidence>
<keyword evidence="1" id="KW-0472">Membrane</keyword>
<keyword evidence="1" id="KW-0812">Transmembrane</keyword>
<organism evidence="2 3">
    <name type="scientific">Escherichia coli</name>
    <dbReference type="NCBI Taxonomy" id="562"/>
    <lineage>
        <taxon>Bacteria</taxon>
        <taxon>Pseudomonadati</taxon>
        <taxon>Pseudomonadota</taxon>
        <taxon>Gammaproteobacteria</taxon>
        <taxon>Enterobacterales</taxon>
        <taxon>Enterobacteriaceae</taxon>
        <taxon>Escherichia</taxon>
    </lineage>
</organism>
<dbReference type="Proteomes" id="UP000250780">
    <property type="component" value="Unassembled WGS sequence"/>
</dbReference>
<proteinExistence type="predicted"/>
<dbReference type="AlphaFoldDB" id="A0A2X1NFP0"/>
<accession>A0A2X1NFP0</accession>
<protein>
    <submittedName>
        <fullName evidence="2">Uncharacterized protein</fullName>
    </submittedName>
</protein>
<reference evidence="2 3" key="1">
    <citation type="submission" date="2018-06" db="EMBL/GenBank/DDBJ databases">
        <authorList>
            <consortium name="Pathogen Informatics"/>
            <person name="Doyle S."/>
        </authorList>
    </citation>
    <scope>NUCLEOTIDE SEQUENCE [LARGE SCALE GENOMIC DNA]</scope>
    <source>
        <strain evidence="2 3">NCTC9073</strain>
    </source>
</reference>
<feature type="transmembrane region" description="Helical" evidence="1">
    <location>
        <begin position="58"/>
        <end position="79"/>
    </location>
</feature>
<gene>
    <name evidence="2" type="ORF">NCTC9073_02393</name>
</gene>
<dbReference type="EMBL" id="UASD01000008">
    <property type="protein sequence ID" value="SPX11075.1"/>
    <property type="molecule type" value="Genomic_DNA"/>
</dbReference>